<protein>
    <submittedName>
        <fullName evidence="3">Uncharacterized protein</fullName>
    </submittedName>
</protein>
<keyword evidence="2" id="KW-0812">Transmembrane</keyword>
<keyword evidence="4" id="KW-1185">Reference proteome</keyword>
<feature type="transmembrane region" description="Helical" evidence="2">
    <location>
        <begin position="12"/>
        <end position="33"/>
    </location>
</feature>
<organism evidence="3 4">
    <name type="scientific">Stylosanthes scabra</name>
    <dbReference type="NCBI Taxonomy" id="79078"/>
    <lineage>
        <taxon>Eukaryota</taxon>
        <taxon>Viridiplantae</taxon>
        <taxon>Streptophyta</taxon>
        <taxon>Embryophyta</taxon>
        <taxon>Tracheophyta</taxon>
        <taxon>Spermatophyta</taxon>
        <taxon>Magnoliopsida</taxon>
        <taxon>eudicotyledons</taxon>
        <taxon>Gunneridae</taxon>
        <taxon>Pentapetalae</taxon>
        <taxon>rosids</taxon>
        <taxon>fabids</taxon>
        <taxon>Fabales</taxon>
        <taxon>Fabaceae</taxon>
        <taxon>Papilionoideae</taxon>
        <taxon>50 kb inversion clade</taxon>
        <taxon>dalbergioids sensu lato</taxon>
        <taxon>Dalbergieae</taxon>
        <taxon>Pterocarpus clade</taxon>
        <taxon>Stylosanthes</taxon>
    </lineage>
</organism>
<feature type="region of interest" description="Disordered" evidence="1">
    <location>
        <begin position="149"/>
        <end position="229"/>
    </location>
</feature>
<feature type="compositionally biased region" description="Acidic residues" evidence="1">
    <location>
        <begin position="164"/>
        <end position="178"/>
    </location>
</feature>
<proteinExistence type="predicted"/>
<dbReference type="EMBL" id="JASCZI010212225">
    <property type="protein sequence ID" value="MED6198799.1"/>
    <property type="molecule type" value="Genomic_DNA"/>
</dbReference>
<dbReference type="Proteomes" id="UP001341840">
    <property type="component" value="Unassembled WGS sequence"/>
</dbReference>
<evidence type="ECO:0000256" key="1">
    <source>
        <dbReference type="SAM" id="MobiDB-lite"/>
    </source>
</evidence>
<feature type="transmembrane region" description="Helical" evidence="2">
    <location>
        <begin position="53"/>
        <end position="73"/>
    </location>
</feature>
<keyword evidence="2" id="KW-0472">Membrane</keyword>
<accession>A0ABU6XL63</accession>
<keyword evidence="2" id="KW-1133">Transmembrane helix</keyword>
<evidence type="ECO:0000256" key="2">
    <source>
        <dbReference type="SAM" id="Phobius"/>
    </source>
</evidence>
<gene>
    <name evidence="3" type="ORF">PIB30_069913</name>
</gene>
<name>A0ABU6XL63_9FABA</name>
<feature type="compositionally biased region" description="Low complexity" evidence="1">
    <location>
        <begin position="194"/>
        <end position="211"/>
    </location>
</feature>
<reference evidence="3 4" key="1">
    <citation type="journal article" date="2023" name="Plants (Basel)">
        <title>Bridging the Gap: Combining Genomics and Transcriptomics Approaches to Understand Stylosanthes scabra, an Orphan Legume from the Brazilian Caatinga.</title>
        <authorList>
            <person name="Ferreira-Neto J.R.C."/>
            <person name="da Silva M.D."/>
            <person name="Binneck E."/>
            <person name="de Melo N.F."/>
            <person name="da Silva R.H."/>
            <person name="de Melo A.L.T.M."/>
            <person name="Pandolfi V."/>
            <person name="Bustamante F.O."/>
            <person name="Brasileiro-Vidal A.C."/>
            <person name="Benko-Iseppon A.M."/>
        </authorList>
    </citation>
    <scope>NUCLEOTIDE SEQUENCE [LARGE SCALE GENOMIC DNA]</scope>
    <source>
        <tissue evidence="3">Leaves</tissue>
    </source>
</reference>
<sequence length="229" mass="24512">MFLLSMRFTIYAIAGAGIVTLSFSIWGTFMLHIPGLGHGPLWTGSTTFDRLGMHHPCVLHLIVIAFYYLKALFSLSLPISRSRCVSLLHVPHDLLDPRARPPLPVLVAVFIGSMSVPLALHCPHLLPCLFLVRCILPADSYDGCPAIPQSLPETRVAPPTPPPSDDEPSDEGDGDNPEDSQTANDTSEQPRCILGCSTGSGSVTSGSASDASSDDDLVNRYFAGTFSPP</sequence>
<comment type="caution">
    <text evidence="3">The sequence shown here is derived from an EMBL/GenBank/DDBJ whole genome shotgun (WGS) entry which is preliminary data.</text>
</comment>
<evidence type="ECO:0000313" key="3">
    <source>
        <dbReference type="EMBL" id="MED6198799.1"/>
    </source>
</evidence>
<evidence type="ECO:0000313" key="4">
    <source>
        <dbReference type="Proteomes" id="UP001341840"/>
    </source>
</evidence>